<keyword evidence="2" id="KW-1185">Reference proteome</keyword>
<evidence type="ECO:0008006" key="3">
    <source>
        <dbReference type="Google" id="ProtNLM"/>
    </source>
</evidence>
<accession>D7NBB1</accession>
<protein>
    <recommendedName>
        <fullName evidence="3">Outer membrane protein beta-barrel domain-containing protein</fullName>
    </recommendedName>
</protein>
<evidence type="ECO:0000313" key="2">
    <source>
        <dbReference type="Proteomes" id="UP000003805"/>
    </source>
</evidence>
<dbReference type="HOGENOM" id="CLU_1128267_0_0_10"/>
<dbReference type="AlphaFoldDB" id="D7NBB1"/>
<organism evidence="1 2">
    <name type="scientific">Segatella oris C735</name>
    <dbReference type="NCBI Taxonomy" id="563008"/>
    <lineage>
        <taxon>Bacteria</taxon>
        <taxon>Pseudomonadati</taxon>
        <taxon>Bacteroidota</taxon>
        <taxon>Bacteroidia</taxon>
        <taxon>Bacteroidales</taxon>
        <taxon>Prevotellaceae</taxon>
        <taxon>Segatella</taxon>
    </lineage>
</organism>
<dbReference type="Proteomes" id="UP000003805">
    <property type="component" value="Unassembled WGS sequence"/>
</dbReference>
<name>D7NBB1_9BACT</name>
<gene>
    <name evidence="1" type="ORF">HMPREF0665_00811</name>
</gene>
<reference evidence="1 2" key="1">
    <citation type="submission" date="2010-02" db="EMBL/GenBank/DDBJ databases">
        <title>The Genome Sequence of Prevotella oris strain C735.</title>
        <authorList>
            <consortium name="The Broad Institute Genome Sequencing Platform"/>
            <person name="Ward D."/>
            <person name="Feldgarden M."/>
            <person name="Earl A."/>
            <person name="Young S.K."/>
            <person name="Zeng Q."/>
            <person name="Koehrsen M."/>
            <person name="Alvarado L."/>
            <person name="Berlin A."/>
            <person name="Bochicchio J."/>
            <person name="Borenstein D."/>
            <person name="Chapman S.B."/>
            <person name="Chen Z."/>
            <person name="Engels R."/>
            <person name="Freedman E."/>
            <person name="Gellesch M."/>
            <person name="Goldberg J."/>
            <person name="Griggs A."/>
            <person name="Gujja S."/>
            <person name="Heilman E."/>
            <person name="Heiman D."/>
            <person name="Hepburn T."/>
            <person name="Howarth C."/>
            <person name="Jen D."/>
            <person name="Larson L."/>
            <person name="Mehta T."/>
            <person name="Park D."/>
            <person name="Pearson M."/>
            <person name="Roberts A."/>
            <person name="Saif S."/>
            <person name="Shea T."/>
            <person name="Shenoy N."/>
            <person name="Sisk P."/>
            <person name="Stolte C."/>
            <person name="Sykes S."/>
            <person name="Thomson T."/>
            <person name="Walk T."/>
            <person name="White J."/>
            <person name="Yandava C."/>
            <person name="Sibley C.D."/>
            <person name="Field T.R."/>
            <person name="Grinwis M."/>
            <person name="Eshaghurshan C.S."/>
            <person name="Surette M.G."/>
            <person name="Haas B."/>
            <person name="Nusbaum C."/>
            <person name="Birren B."/>
        </authorList>
    </citation>
    <scope>NUCLEOTIDE SEQUENCE [LARGE SCALE GENOMIC DNA]</scope>
    <source>
        <strain evidence="1 2">C735</strain>
    </source>
</reference>
<dbReference type="eggNOG" id="COG3637">
    <property type="taxonomic scope" value="Bacteria"/>
</dbReference>
<dbReference type="EMBL" id="GL349565">
    <property type="protein sequence ID" value="EFI49071.1"/>
    <property type="molecule type" value="Genomic_DNA"/>
</dbReference>
<evidence type="ECO:0000313" key="1">
    <source>
        <dbReference type="EMBL" id="EFI49071.1"/>
    </source>
</evidence>
<proteinExistence type="predicted"/>
<sequence length="246" mass="28277">MRKRAVCFAFFFYICNGIIKRISSMKRSLFILLVLCLALQVEAQSYRHQVRWSIGVGDEPHLKNVRNDYVRLFKLESDSSLFSAFQNINVSLSMEYLYHLNSKWAVGAGISYTEAEARGAHIPRAERWGNNPYKLIFGGLFYSIFPDDDLRLYSKSFTFMPAVSYTWLDNGHFALYSRGGLGVSYYHLKSNSSNFPNIKEEKARVAYQFSPVGIEIGSNHLRFTSELGYGLQGIWNVGLVWHFGRM</sequence>